<accession>A0A1V2W3G6</accession>
<protein>
    <submittedName>
        <fullName evidence="1">Uncharacterized protein</fullName>
    </submittedName>
</protein>
<gene>
    <name evidence="1" type="ORF">A8E72_16505</name>
</gene>
<organism evidence="1 2">
    <name type="scientific">Burkholderia cenocepacia</name>
    <dbReference type="NCBI Taxonomy" id="95486"/>
    <lineage>
        <taxon>Bacteria</taxon>
        <taxon>Pseudomonadati</taxon>
        <taxon>Pseudomonadota</taxon>
        <taxon>Betaproteobacteria</taxon>
        <taxon>Burkholderiales</taxon>
        <taxon>Burkholderiaceae</taxon>
        <taxon>Burkholderia</taxon>
        <taxon>Burkholderia cepacia complex</taxon>
    </lineage>
</organism>
<evidence type="ECO:0000313" key="2">
    <source>
        <dbReference type="Proteomes" id="UP000188543"/>
    </source>
</evidence>
<dbReference type="OrthoDB" id="9134671at2"/>
<dbReference type="EMBL" id="MUTJ01000053">
    <property type="protein sequence ID" value="ONU84999.1"/>
    <property type="molecule type" value="Genomic_DNA"/>
</dbReference>
<evidence type="ECO:0000313" key="1">
    <source>
        <dbReference type="EMBL" id="ONU84999.1"/>
    </source>
</evidence>
<comment type="caution">
    <text evidence="1">The sequence shown here is derived from an EMBL/GenBank/DDBJ whole genome shotgun (WGS) entry which is preliminary data.</text>
</comment>
<dbReference type="RefSeq" id="WP_048986601.1">
    <property type="nucleotide sequence ID" value="NZ_CADETK010000010.1"/>
</dbReference>
<dbReference type="Proteomes" id="UP000188543">
    <property type="component" value="Unassembled WGS sequence"/>
</dbReference>
<dbReference type="AlphaFoldDB" id="A0A1V2W3G6"/>
<reference evidence="1 2" key="1">
    <citation type="submission" date="2016-08" db="EMBL/GenBank/DDBJ databases">
        <authorList>
            <person name="Seilhamer J.J."/>
        </authorList>
    </citation>
    <scope>NUCLEOTIDE SEQUENCE [LARGE SCALE GENOMIC DNA]</scope>
    <source>
        <strain evidence="1 2">VC14762</strain>
    </source>
</reference>
<proteinExistence type="predicted"/>
<sequence length="151" mass="17758">MKPRWAYIWEYTDLDSGKRRRTDLPVTSGEFQPLTGQFLDESDARALEETRVDRNVVPLTDPRLRRVPTFPDFVAPTESELRELWRTNHDPEVRRLILEIVTLRKSLQKVMGWWESANRAGNDHGDLGGPFGHFRRLYHLLREEMRRAGMG</sequence>
<name>A0A1V2W3G6_9BURK</name>